<evidence type="ECO:0000313" key="3">
    <source>
        <dbReference type="Proteomes" id="UP000799424"/>
    </source>
</evidence>
<keyword evidence="3" id="KW-1185">Reference proteome</keyword>
<proteinExistence type="predicted"/>
<feature type="region of interest" description="Disordered" evidence="1">
    <location>
        <begin position="505"/>
        <end position="538"/>
    </location>
</feature>
<dbReference type="PANTHER" id="PTHR40788:SF1">
    <property type="entry name" value="IPA PROTEIN"/>
    <property type="match status" value="1"/>
</dbReference>
<dbReference type="PANTHER" id="PTHR40788">
    <property type="entry name" value="CLR5 DOMAIN-CONTAINING PROTEIN-RELATED"/>
    <property type="match status" value="1"/>
</dbReference>
<dbReference type="Proteomes" id="UP000799424">
    <property type="component" value="Unassembled WGS sequence"/>
</dbReference>
<accession>A0A6A7AHK6</accession>
<reference evidence="2" key="1">
    <citation type="journal article" date="2020" name="Stud. Mycol.">
        <title>101 Dothideomycetes genomes: a test case for predicting lifestyles and emergence of pathogens.</title>
        <authorList>
            <person name="Haridas S."/>
            <person name="Albert R."/>
            <person name="Binder M."/>
            <person name="Bloem J."/>
            <person name="Labutti K."/>
            <person name="Salamov A."/>
            <person name="Andreopoulos B."/>
            <person name="Baker S."/>
            <person name="Barry K."/>
            <person name="Bills G."/>
            <person name="Bluhm B."/>
            <person name="Cannon C."/>
            <person name="Castanera R."/>
            <person name="Culley D."/>
            <person name="Daum C."/>
            <person name="Ezra D."/>
            <person name="Gonzalez J."/>
            <person name="Henrissat B."/>
            <person name="Kuo A."/>
            <person name="Liang C."/>
            <person name="Lipzen A."/>
            <person name="Lutzoni F."/>
            <person name="Magnuson J."/>
            <person name="Mondo S."/>
            <person name="Nolan M."/>
            <person name="Ohm R."/>
            <person name="Pangilinan J."/>
            <person name="Park H.-J."/>
            <person name="Ramirez L."/>
            <person name="Alfaro M."/>
            <person name="Sun H."/>
            <person name="Tritt A."/>
            <person name="Yoshinaga Y."/>
            <person name="Zwiers L.-H."/>
            <person name="Turgeon B."/>
            <person name="Goodwin S."/>
            <person name="Spatafora J."/>
            <person name="Crous P."/>
            <person name="Grigoriev I."/>
        </authorList>
    </citation>
    <scope>NUCLEOTIDE SEQUENCE</scope>
    <source>
        <strain evidence="2">CBS 113818</strain>
    </source>
</reference>
<name>A0A6A7AHK6_9PLEO</name>
<organism evidence="2 3">
    <name type="scientific">Ophiobolus disseminans</name>
    <dbReference type="NCBI Taxonomy" id="1469910"/>
    <lineage>
        <taxon>Eukaryota</taxon>
        <taxon>Fungi</taxon>
        <taxon>Dikarya</taxon>
        <taxon>Ascomycota</taxon>
        <taxon>Pezizomycotina</taxon>
        <taxon>Dothideomycetes</taxon>
        <taxon>Pleosporomycetidae</taxon>
        <taxon>Pleosporales</taxon>
        <taxon>Pleosporineae</taxon>
        <taxon>Phaeosphaeriaceae</taxon>
        <taxon>Ophiobolus</taxon>
    </lineage>
</organism>
<dbReference type="OrthoDB" id="2922289at2759"/>
<evidence type="ECO:0000256" key="1">
    <source>
        <dbReference type="SAM" id="MobiDB-lite"/>
    </source>
</evidence>
<gene>
    <name evidence="2" type="ORF">CC86DRAFT_424530</name>
</gene>
<evidence type="ECO:0000313" key="2">
    <source>
        <dbReference type="EMBL" id="KAF2832169.1"/>
    </source>
</evidence>
<dbReference type="EMBL" id="MU006217">
    <property type="protein sequence ID" value="KAF2832169.1"/>
    <property type="molecule type" value="Genomic_DNA"/>
</dbReference>
<protein>
    <submittedName>
        <fullName evidence="2">Uncharacterized protein</fullName>
    </submittedName>
</protein>
<dbReference type="AlphaFoldDB" id="A0A6A7AHK6"/>
<sequence length="607" mass="68829">MQQDPLPPGGFRMQNVSLNGARGINTTVTSDGSGLPGEPISGEELIREAKEKSSSIYCSFHTLEACLDRYEDVENGDQSGATDRNIYMWPHVNLEDLLPPTTLLRFLNSRGRNPPGIFAAMDWDSIQIDRETWAIVERQAEDTYNIDLDTIDSTKYGTLRPANGGQYRVTKGLLILEVQDCLMTFLVKVCQGILHDKQLDRESLNRASGIGRLRWAMREDPSFSVDVVGDWSEHSSSRVLLAGRRTHPDHTTPARKKHFWDQTFSTLTTIVAHKGDISKRGDLDPRDSSDFTSTVHQLKDYLPHDVLAMELNRLVQHDKSQKDRVTPMVARFFADLGMAYELRARLKMLCPELFELKDPDEREAIKWLSADSRIIVLYELKMIAGPSHAGEKFLRLADLGEPTKLPYPVNKKRTKNNVETMQATEQRLDELWDKYDAHLEKHLKPETDALLQSAMPTRGELRRTPDWVEPEVTGSKVKRAVESPEYITPSDFGSKSEAPMTLPIRKGKLKPKGTNVEPPTTDQQPHEQIPHETTSSHPMSAISFQPEKLYGSVWCFTPKDGDVFGTETPINFHEPHPVIKLPFRTARLYGRRLTRRYGIDGDCFALN</sequence>